<evidence type="ECO:0000313" key="2">
    <source>
        <dbReference type="Proteomes" id="UP000011718"/>
    </source>
</evidence>
<dbReference type="HOGENOM" id="CLU_3147988_0_0_2"/>
<sequence>MQSKIVPVSGIVLYIIKASLRFQDIKIRYQKQRPEDSQTRTSSSRIGG</sequence>
<dbReference type="AlphaFoldDB" id="M1Q3E1"/>
<protein>
    <submittedName>
        <fullName evidence="1">Uncharacterized protein</fullName>
    </submittedName>
</protein>
<dbReference type="EMBL" id="CP004144">
    <property type="protein sequence ID" value="AGF96795.1"/>
    <property type="molecule type" value="Genomic_DNA"/>
</dbReference>
<dbReference type="KEGG" id="mmaz:MmTuc01_1422"/>
<gene>
    <name evidence="1" type="ORF">MmTuc01_1422</name>
</gene>
<dbReference type="Proteomes" id="UP000011718">
    <property type="component" value="Chromosome"/>
</dbReference>
<name>M1Q3E1_METMZ</name>
<accession>M1Q3E1</accession>
<reference evidence="1 2" key="1">
    <citation type="journal article" date="2013" name="Genome Announc.">
        <title>Complete Genome of a Methanosarcina mazei Strain Isolated from Sediment Samples from an Amazonian Flooded Area.</title>
        <authorList>
            <person name="Assis das Gracas D."/>
            <person name="Thiago Juca Ramos R."/>
            <person name="Vieira Araujo A.C."/>
            <person name="Zahlouth R."/>
            <person name="Ribeiro Carneiro A."/>
            <person name="Souza Lopes T."/>
            <person name="Azevedo Barauna R."/>
            <person name="Azevedo V."/>
            <person name="Cruz Schneider M.P."/>
            <person name="Pellizari V.H."/>
            <person name="Silva A."/>
        </authorList>
    </citation>
    <scope>NUCLEOTIDE SEQUENCE [LARGE SCALE GENOMIC DNA]</scope>
    <source>
        <strain evidence="1 2">Tuc01</strain>
    </source>
</reference>
<organism evidence="1 2">
    <name type="scientific">Methanosarcina mazei Tuc01</name>
    <dbReference type="NCBI Taxonomy" id="1236903"/>
    <lineage>
        <taxon>Archaea</taxon>
        <taxon>Methanobacteriati</taxon>
        <taxon>Methanobacteriota</taxon>
        <taxon>Stenosarchaea group</taxon>
        <taxon>Methanomicrobia</taxon>
        <taxon>Methanosarcinales</taxon>
        <taxon>Methanosarcinaceae</taxon>
        <taxon>Methanosarcina</taxon>
    </lineage>
</organism>
<evidence type="ECO:0000313" key="1">
    <source>
        <dbReference type="EMBL" id="AGF96795.1"/>
    </source>
</evidence>
<dbReference type="BioCyc" id="MMAZ1236903:G139K-1361-MONOMER"/>
<proteinExistence type="predicted"/>